<dbReference type="PANTHER" id="PTHR34598:SF3">
    <property type="entry name" value="OXIDOREDUCTASE AN1597"/>
    <property type="match status" value="1"/>
</dbReference>
<gene>
    <name evidence="2" type="ORF">BOTBODRAFT_47472</name>
</gene>
<dbReference type="GO" id="GO:0016491">
    <property type="term" value="F:oxidoreductase activity"/>
    <property type="evidence" value="ECO:0007669"/>
    <property type="project" value="InterPro"/>
</dbReference>
<dbReference type="PANTHER" id="PTHR34598">
    <property type="entry name" value="BLL6449 PROTEIN"/>
    <property type="match status" value="1"/>
</dbReference>
<protein>
    <recommendedName>
        <fullName evidence="4">Methyltransferase</fullName>
    </recommendedName>
</protein>
<organism evidence="2 3">
    <name type="scientific">Botryobasidium botryosum (strain FD-172 SS1)</name>
    <dbReference type="NCBI Taxonomy" id="930990"/>
    <lineage>
        <taxon>Eukaryota</taxon>
        <taxon>Fungi</taxon>
        <taxon>Dikarya</taxon>
        <taxon>Basidiomycota</taxon>
        <taxon>Agaricomycotina</taxon>
        <taxon>Agaricomycetes</taxon>
        <taxon>Cantharellales</taxon>
        <taxon>Botryobasidiaceae</taxon>
        <taxon>Botryobasidium</taxon>
    </lineage>
</organism>
<dbReference type="InterPro" id="IPR044053">
    <property type="entry name" value="AsaB-like"/>
</dbReference>
<dbReference type="NCBIfam" id="NF041278">
    <property type="entry name" value="CmcJ_NvfI_EfuI"/>
    <property type="match status" value="1"/>
</dbReference>
<proteinExistence type="inferred from homology"/>
<keyword evidence="3" id="KW-1185">Reference proteome</keyword>
<dbReference type="OrthoDB" id="412788at2759"/>
<evidence type="ECO:0000313" key="3">
    <source>
        <dbReference type="Proteomes" id="UP000027195"/>
    </source>
</evidence>
<dbReference type="InParanoid" id="A0A067M1W8"/>
<sequence length="279" mass="31569">MATAAVLTPGDVQTTLNYSTTDPSGEAPYFYVVPPPPGQPRSNLHEDAHDVVIHNARGLEDQFSIDTSGFEFLKHTSAETEFRDEEAIKTRYYAETEELLKKHTGAKRVLIFDHTIRRDYDGKTGSEVRGPATRVHVDQTFDAGFARVRHHLGDEAERLLKGRVRIVNVWRPIGAPVHHDPLAVADWRSLSVDQDLISVRFIYPHREGGIFHVRHSENLKWYYLKEQTPSEVTLIKCFDSATDGRARLTPHSAFHDAGSPPEAPKRQSIEVRALLFDIE</sequence>
<evidence type="ECO:0000256" key="1">
    <source>
        <dbReference type="ARBA" id="ARBA00023604"/>
    </source>
</evidence>
<evidence type="ECO:0008006" key="4">
    <source>
        <dbReference type="Google" id="ProtNLM"/>
    </source>
</evidence>
<dbReference type="Proteomes" id="UP000027195">
    <property type="component" value="Unassembled WGS sequence"/>
</dbReference>
<dbReference type="EMBL" id="KL198075">
    <property type="protein sequence ID" value="KDQ09758.1"/>
    <property type="molecule type" value="Genomic_DNA"/>
</dbReference>
<dbReference type="AlphaFoldDB" id="A0A067M1W8"/>
<reference evidence="3" key="1">
    <citation type="journal article" date="2014" name="Proc. Natl. Acad. Sci. U.S.A.">
        <title>Extensive sampling of basidiomycete genomes demonstrates inadequacy of the white-rot/brown-rot paradigm for wood decay fungi.</title>
        <authorList>
            <person name="Riley R."/>
            <person name="Salamov A.A."/>
            <person name="Brown D.W."/>
            <person name="Nagy L.G."/>
            <person name="Floudas D."/>
            <person name="Held B.W."/>
            <person name="Levasseur A."/>
            <person name="Lombard V."/>
            <person name="Morin E."/>
            <person name="Otillar R."/>
            <person name="Lindquist E.A."/>
            <person name="Sun H."/>
            <person name="LaButti K.M."/>
            <person name="Schmutz J."/>
            <person name="Jabbour D."/>
            <person name="Luo H."/>
            <person name="Baker S.E."/>
            <person name="Pisabarro A.G."/>
            <person name="Walton J.D."/>
            <person name="Blanchette R.A."/>
            <person name="Henrissat B."/>
            <person name="Martin F."/>
            <person name="Cullen D."/>
            <person name="Hibbett D.S."/>
            <person name="Grigoriev I.V."/>
        </authorList>
    </citation>
    <scope>NUCLEOTIDE SEQUENCE [LARGE SCALE GENOMIC DNA]</scope>
    <source>
        <strain evidence="3">FD-172 SS1</strain>
    </source>
</reference>
<dbReference type="STRING" id="930990.A0A067M1W8"/>
<comment type="similarity">
    <text evidence="1">Belongs to the asaB hydroxylase/desaturase family.</text>
</comment>
<dbReference type="HOGENOM" id="CLU_042688_1_1_1"/>
<name>A0A067M1W8_BOTB1</name>
<evidence type="ECO:0000313" key="2">
    <source>
        <dbReference type="EMBL" id="KDQ09758.1"/>
    </source>
</evidence>
<accession>A0A067M1W8</accession>